<dbReference type="InterPro" id="IPR003710">
    <property type="entry name" value="ApbA"/>
</dbReference>
<feature type="domain" description="Ketopantoate reductase N-terminal" evidence="11">
    <location>
        <begin position="8"/>
        <end position="141"/>
    </location>
</feature>
<keyword evidence="6 10" id="KW-0521">NADP</keyword>
<dbReference type="GO" id="GO:0008677">
    <property type="term" value="F:2-dehydropantoate 2-reductase activity"/>
    <property type="evidence" value="ECO:0007669"/>
    <property type="project" value="UniProtKB-EC"/>
</dbReference>
<dbReference type="InterPro" id="IPR013332">
    <property type="entry name" value="KPR_N"/>
</dbReference>
<protein>
    <recommendedName>
        <fullName evidence="4 10">2-dehydropantoate 2-reductase</fullName>
        <ecNumber evidence="3 10">1.1.1.169</ecNumber>
    </recommendedName>
    <alternativeName>
        <fullName evidence="8 10">Ketopantoate reductase</fullName>
    </alternativeName>
</protein>
<dbReference type="OrthoDB" id="9796561at2"/>
<sequence>MRFATVATGAVNGYLAVKLAEAGQDVACLARGAHLEAIRGAGLRLIGASGESVGRPRAASDDPAALGPVDVVLFAVKAQDLDAAAPLCLPLMGPETIVIPFLNGVEASSRLEAHLGAGRVLEGTCGISVFLGAPGRIDMASTFAWYRFAERDGTRSERALKVAEAMTAAGIDAAVPEDIRVALWKKFMMLATLAGTTAGARCAAGDIHASPALSALAARAVAEIGALARAEGVAITEADEAATVEQIGKLPAAMRASMAKDLDAGRPIEVDWLSGAVARMSAARGLDAPAHAAMAALLAPHRLGR</sequence>
<dbReference type="InterPro" id="IPR036291">
    <property type="entry name" value="NAD(P)-bd_dom_sf"/>
</dbReference>
<evidence type="ECO:0000256" key="3">
    <source>
        <dbReference type="ARBA" id="ARBA00013014"/>
    </source>
</evidence>
<evidence type="ECO:0000256" key="1">
    <source>
        <dbReference type="ARBA" id="ARBA00004994"/>
    </source>
</evidence>
<evidence type="ECO:0000256" key="4">
    <source>
        <dbReference type="ARBA" id="ARBA00019465"/>
    </source>
</evidence>
<evidence type="ECO:0000256" key="8">
    <source>
        <dbReference type="ARBA" id="ARBA00032024"/>
    </source>
</evidence>
<dbReference type="InterPro" id="IPR051402">
    <property type="entry name" value="KPR-Related"/>
</dbReference>
<comment type="catalytic activity">
    <reaction evidence="9 10">
        <text>(R)-pantoate + NADP(+) = 2-dehydropantoate + NADPH + H(+)</text>
        <dbReference type="Rhea" id="RHEA:16233"/>
        <dbReference type="ChEBI" id="CHEBI:11561"/>
        <dbReference type="ChEBI" id="CHEBI:15378"/>
        <dbReference type="ChEBI" id="CHEBI:15980"/>
        <dbReference type="ChEBI" id="CHEBI:57783"/>
        <dbReference type="ChEBI" id="CHEBI:58349"/>
        <dbReference type="EC" id="1.1.1.169"/>
    </reaction>
</comment>
<comment type="similarity">
    <text evidence="2 10">Belongs to the ketopantoate reductase family.</text>
</comment>
<organism evidence="13 14">
    <name type="scientific">Albimonas donghaensis</name>
    <dbReference type="NCBI Taxonomy" id="356660"/>
    <lineage>
        <taxon>Bacteria</taxon>
        <taxon>Pseudomonadati</taxon>
        <taxon>Pseudomonadota</taxon>
        <taxon>Alphaproteobacteria</taxon>
        <taxon>Rhodobacterales</taxon>
        <taxon>Paracoccaceae</taxon>
        <taxon>Albimonas</taxon>
    </lineage>
</organism>
<keyword evidence="14" id="KW-1185">Reference proteome</keyword>
<evidence type="ECO:0000256" key="7">
    <source>
        <dbReference type="ARBA" id="ARBA00023002"/>
    </source>
</evidence>
<comment type="function">
    <text evidence="10">Catalyzes the NADPH-dependent reduction of ketopantoate into pantoic acid.</text>
</comment>
<evidence type="ECO:0000256" key="6">
    <source>
        <dbReference type="ARBA" id="ARBA00022857"/>
    </source>
</evidence>
<evidence type="ECO:0000256" key="9">
    <source>
        <dbReference type="ARBA" id="ARBA00048793"/>
    </source>
</evidence>
<dbReference type="EC" id="1.1.1.169" evidence="3 10"/>
<name>A0A1H3F454_9RHOB</name>
<keyword evidence="5 10" id="KW-0566">Pantothenate biosynthesis</keyword>
<accession>A0A1H3F454</accession>
<dbReference type="UniPathway" id="UPA00028">
    <property type="reaction ID" value="UER00004"/>
</dbReference>
<dbReference type="SUPFAM" id="SSF48179">
    <property type="entry name" value="6-phosphogluconate dehydrogenase C-terminal domain-like"/>
    <property type="match status" value="1"/>
</dbReference>
<dbReference type="SUPFAM" id="SSF51735">
    <property type="entry name" value="NAD(P)-binding Rossmann-fold domains"/>
    <property type="match status" value="1"/>
</dbReference>
<evidence type="ECO:0000313" key="13">
    <source>
        <dbReference type="EMBL" id="SDX85695.1"/>
    </source>
</evidence>
<dbReference type="InterPro" id="IPR013328">
    <property type="entry name" value="6PGD_dom2"/>
</dbReference>
<dbReference type="RefSeq" id="WP_092685065.1">
    <property type="nucleotide sequence ID" value="NZ_FNMZ01000011.1"/>
</dbReference>
<keyword evidence="7 10" id="KW-0560">Oxidoreductase</keyword>
<dbReference type="Proteomes" id="UP000199118">
    <property type="component" value="Unassembled WGS sequence"/>
</dbReference>
<dbReference type="STRING" id="356660.SAMN05444336_111118"/>
<dbReference type="InterPro" id="IPR013752">
    <property type="entry name" value="KPA_reductase"/>
</dbReference>
<evidence type="ECO:0000259" key="12">
    <source>
        <dbReference type="Pfam" id="PF08546"/>
    </source>
</evidence>
<gene>
    <name evidence="13" type="ORF">SAMN05444336_111118</name>
</gene>
<dbReference type="AlphaFoldDB" id="A0A1H3F454"/>
<dbReference type="Gene3D" id="3.40.50.720">
    <property type="entry name" value="NAD(P)-binding Rossmann-like Domain"/>
    <property type="match status" value="1"/>
</dbReference>
<dbReference type="EMBL" id="FNMZ01000011">
    <property type="protein sequence ID" value="SDX85695.1"/>
    <property type="molecule type" value="Genomic_DNA"/>
</dbReference>
<dbReference type="Gene3D" id="1.10.1040.10">
    <property type="entry name" value="N-(1-d-carboxylethyl)-l-norvaline Dehydrogenase, domain 2"/>
    <property type="match status" value="1"/>
</dbReference>
<dbReference type="GO" id="GO:0005737">
    <property type="term" value="C:cytoplasm"/>
    <property type="evidence" value="ECO:0007669"/>
    <property type="project" value="TreeGrafter"/>
</dbReference>
<dbReference type="GO" id="GO:0015940">
    <property type="term" value="P:pantothenate biosynthetic process"/>
    <property type="evidence" value="ECO:0007669"/>
    <property type="project" value="UniProtKB-UniPathway"/>
</dbReference>
<evidence type="ECO:0000259" key="11">
    <source>
        <dbReference type="Pfam" id="PF02558"/>
    </source>
</evidence>
<dbReference type="Pfam" id="PF02558">
    <property type="entry name" value="ApbA"/>
    <property type="match status" value="1"/>
</dbReference>
<comment type="pathway">
    <text evidence="1 10">Cofactor biosynthesis; (R)-pantothenate biosynthesis; (R)-pantoate from 3-methyl-2-oxobutanoate: step 2/2.</text>
</comment>
<evidence type="ECO:0000256" key="5">
    <source>
        <dbReference type="ARBA" id="ARBA00022655"/>
    </source>
</evidence>
<dbReference type="PANTHER" id="PTHR21708">
    <property type="entry name" value="PROBABLE 2-DEHYDROPANTOATE 2-REDUCTASE"/>
    <property type="match status" value="1"/>
</dbReference>
<evidence type="ECO:0000256" key="2">
    <source>
        <dbReference type="ARBA" id="ARBA00007870"/>
    </source>
</evidence>
<dbReference type="NCBIfam" id="TIGR00745">
    <property type="entry name" value="apbA_panE"/>
    <property type="match status" value="1"/>
</dbReference>
<reference evidence="13 14" key="1">
    <citation type="submission" date="2016-10" db="EMBL/GenBank/DDBJ databases">
        <authorList>
            <person name="de Groot N.N."/>
        </authorList>
    </citation>
    <scope>NUCLEOTIDE SEQUENCE [LARGE SCALE GENOMIC DNA]</scope>
    <source>
        <strain evidence="13 14">DSM 17890</strain>
    </source>
</reference>
<evidence type="ECO:0000256" key="10">
    <source>
        <dbReference type="RuleBase" id="RU362068"/>
    </source>
</evidence>
<evidence type="ECO:0000313" key="14">
    <source>
        <dbReference type="Proteomes" id="UP000199118"/>
    </source>
</evidence>
<dbReference type="InterPro" id="IPR008927">
    <property type="entry name" value="6-PGluconate_DH-like_C_sf"/>
</dbReference>
<feature type="domain" description="Ketopantoate reductase C-terminal" evidence="12">
    <location>
        <begin position="178"/>
        <end position="299"/>
    </location>
</feature>
<dbReference type="Pfam" id="PF08546">
    <property type="entry name" value="ApbA_C"/>
    <property type="match status" value="1"/>
</dbReference>
<dbReference type="PANTHER" id="PTHR21708:SF26">
    <property type="entry name" value="2-DEHYDROPANTOATE 2-REDUCTASE"/>
    <property type="match status" value="1"/>
</dbReference>
<proteinExistence type="inferred from homology"/>